<feature type="binding site" evidence="4">
    <location>
        <position position="93"/>
    </location>
    <ligand>
        <name>a divalent metal cation</name>
        <dbReference type="ChEBI" id="CHEBI:60240"/>
        <label>1</label>
    </ligand>
</feature>
<evidence type="ECO:0000313" key="5">
    <source>
        <dbReference type="EMBL" id="MBC8434082.1"/>
    </source>
</evidence>
<dbReference type="SUPFAM" id="SSF51556">
    <property type="entry name" value="Metallo-dependent hydrolases"/>
    <property type="match status" value="1"/>
</dbReference>
<feature type="binding site" evidence="4">
    <location>
        <position position="154"/>
    </location>
    <ligand>
        <name>a divalent metal cation</name>
        <dbReference type="ChEBI" id="CHEBI:60240"/>
        <label>2</label>
    </ligand>
</feature>
<protein>
    <submittedName>
        <fullName evidence="5">TatD family hydrolase</fullName>
    </submittedName>
</protein>
<dbReference type="AlphaFoldDB" id="A0A8J6P7H6"/>
<dbReference type="InterPro" id="IPR015991">
    <property type="entry name" value="TatD/YcfH-like"/>
</dbReference>
<gene>
    <name evidence="5" type="ORF">H8D96_19400</name>
</gene>
<organism evidence="5 6">
    <name type="scientific">Candidatus Desulfatibia vada</name>
    <dbReference type="NCBI Taxonomy" id="2841696"/>
    <lineage>
        <taxon>Bacteria</taxon>
        <taxon>Pseudomonadati</taxon>
        <taxon>Thermodesulfobacteriota</taxon>
        <taxon>Desulfobacteria</taxon>
        <taxon>Desulfobacterales</taxon>
        <taxon>Desulfobacterales incertae sedis</taxon>
        <taxon>Candidatus Desulfatibia</taxon>
    </lineage>
</organism>
<comment type="similarity">
    <text evidence="1">Belongs to the metallo-dependent hydrolases superfamily. TatD-type hydrolase family.</text>
</comment>
<evidence type="ECO:0000256" key="1">
    <source>
        <dbReference type="ARBA" id="ARBA00009275"/>
    </source>
</evidence>
<comment type="caution">
    <text evidence="5">The sequence shown here is derived from an EMBL/GenBank/DDBJ whole genome shotgun (WGS) entry which is preliminary data.</text>
</comment>
<dbReference type="PROSITE" id="PS01091">
    <property type="entry name" value="TATD_3"/>
    <property type="match status" value="1"/>
</dbReference>
<evidence type="ECO:0000313" key="6">
    <source>
        <dbReference type="Proteomes" id="UP000605201"/>
    </source>
</evidence>
<keyword evidence="3 5" id="KW-0378">Hydrolase</keyword>
<sequence>MKLFDSHCHLDDRAFDGDIDAVIQRMRAAGVAAAMIAGTNHRRSAKAVSIAESFAGCYASVGIHPHAAKDCSDATLSFFKKLAQSPKVIAWGEIGLDFNRMFSPQKDQETWLIRQLEVAANLNLPVIFHERDSNGRLIEILKNHRQTLQAGVIHCFSGNKTELQQYLDLGLYIGITGILTVKSRGADLRKLVPLIPANRLLIETDAPYLIPVPERNQTRRNEPAFVRTVMLKLAEVRNENPEDLSTKIWGNTCRLFGIDAC</sequence>
<dbReference type="FunFam" id="3.20.20.140:FF:000005">
    <property type="entry name" value="TatD family hydrolase"/>
    <property type="match status" value="1"/>
</dbReference>
<feature type="binding site" evidence="4">
    <location>
        <position position="9"/>
    </location>
    <ligand>
        <name>a divalent metal cation</name>
        <dbReference type="ChEBI" id="CHEBI:60240"/>
        <label>1</label>
    </ligand>
</feature>
<dbReference type="GO" id="GO:0046872">
    <property type="term" value="F:metal ion binding"/>
    <property type="evidence" value="ECO:0007669"/>
    <property type="project" value="UniProtKB-KW"/>
</dbReference>
<evidence type="ECO:0000256" key="4">
    <source>
        <dbReference type="PIRSR" id="PIRSR005902-1"/>
    </source>
</evidence>
<dbReference type="Gene3D" id="3.20.20.140">
    <property type="entry name" value="Metal-dependent hydrolases"/>
    <property type="match status" value="1"/>
</dbReference>
<dbReference type="InterPro" id="IPR032466">
    <property type="entry name" value="Metal_Hydrolase"/>
</dbReference>
<evidence type="ECO:0000256" key="2">
    <source>
        <dbReference type="ARBA" id="ARBA00022723"/>
    </source>
</evidence>
<feature type="binding site" evidence="4">
    <location>
        <position position="129"/>
    </location>
    <ligand>
        <name>a divalent metal cation</name>
        <dbReference type="ChEBI" id="CHEBI:60240"/>
        <label>2</label>
    </ligand>
</feature>
<dbReference type="NCBIfam" id="TIGR00010">
    <property type="entry name" value="YchF/TatD family DNA exonuclease"/>
    <property type="match status" value="1"/>
</dbReference>
<accession>A0A8J6P7H6</accession>
<evidence type="ECO:0000256" key="3">
    <source>
        <dbReference type="ARBA" id="ARBA00022801"/>
    </source>
</evidence>
<feature type="binding site" evidence="4">
    <location>
        <position position="205"/>
    </location>
    <ligand>
        <name>a divalent metal cation</name>
        <dbReference type="ChEBI" id="CHEBI:60240"/>
        <label>1</label>
    </ligand>
</feature>
<dbReference type="EMBL" id="JACNIG010000381">
    <property type="protein sequence ID" value="MBC8434082.1"/>
    <property type="molecule type" value="Genomic_DNA"/>
</dbReference>
<dbReference type="InterPro" id="IPR001130">
    <property type="entry name" value="TatD-like"/>
</dbReference>
<keyword evidence="2 4" id="KW-0479">Metal-binding</keyword>
<dbReference type="PANTHER" id="PTHR46124:SF2">
    <property type="entry name" value="D-AMINOACYL-TRNA DEACYLASE"/>
    <property type="match status" value="1"/>
</dbReference>
<proteinExistence type="inferred from homology"/>
<dbReference type="PROSITE" id="PS01137">
    <property type="entry name" value="TATD_1"/>
    <property type="match status" value="1"/>
</dbReference>
<dbReference type="Proteomes" id="UP000605201">
    <property type="component" value="Unassembled WGS sequence"/>
</dbReference>
<name>A0A8J6P7H6_9BACT</name>
<dbReference type="InterPro" id="IPR018228">
    <property type="entry name" value="DNase_TatD-rel_CS"/>
</dbReference>
<feature type="binding site" evidence="4">
    <location>
        <position position="7"/>
    </location>
    <ligand>
        <name>a divalent metal cation</name>
        <dbReference type="ChEBI" id="CHEBI:60240"/>
        <label>1</label>
    </ligand>
</feature>
<dbReference type="PANTHER" id="PTHR46124">
    <property type="entry name" value="D-AMINOACYL-TRNA DEACYLASE"/>
    <property type="match status" value="1"/>
</dbReference>
<dbReference type="GO" id="GO:0004536">
    <property type="term" value="F:DNA nuclease activity"/>
    <property type="evidence" value="ECO:0007669"/>
    <property type="project" value="InterPro"/>
</dbReference>
<dbReference type="CDD" id="cd01310">
    <property type="entry name" value="TatD_DNAse"/>
    <property type="match status" value="1"/>
</dbReference>
<dbReference type="GO" id="GO:0016788">
    <property type="term" value="F:hydrolase activity, acting on ester bonds"/>
    <property type="evidence" value="ECO:0007669"/>
    <property type="project" value="InterPro"/>
</dbReference>
<reference evidence="5 6" key="1">
    <citation type="submission" date="2020-08" db="EMBL/GenBank/DDBJ databases">
        <title>Bridging the membrane lipid divide: bacteria of the FCB group superphylum have the potential to synthesize archaeal ether lipids.</title>
        <authorList>
            <person name="Villanueva L."/>
            <person name="Von Meijenfeldt F.A.B."/>
            <person name="Westbye A.B."/>
            <person name="Yadav S."/>
            <person name="Hopmans E.C."/>
            <person name="Dutilh B.E."/>
            <person name="Sinninghe Damste J.S."/>
        </authorList>
    </citation>
    <scope>NUCLEOTIDE SEQUENCE [LARGE SCALE GENOMIC DNA]</scope>
    <source>
        <strain evidence="5">NIOZ-UU17</strain>
    </source>
</reference>
<dbReference type="PIRSF" id="PIRSF005902">
    <property type="entry name" value="DNase_TatD"/>
    <property type="match status" value="1"/>
</dbReference>
<dbReference type="Pfam" id="PF01026">
    <property type="entry name" value="TatD_DNase"/>
    <property type="match status" value="1"/>
</dbReference>